<dbReference type="InterPro" id="IPR039426">
    <property type="entry name" value="TonB-dep_rcpt-like"/>
</dbReference>
<evidence type="ECO:0000259" key="13">
    <source>
        <dbReference type="SMART" id="SM00965"/>
    </source>
</evidence>
<dbReference type="Pfam" id="PF07660">
    <property type="entry name" value="STN"/>
    <property type="match status" value="1"/>
</dbReference>
<dbReference type="SUPFAM" id="SSF56935">
    <property type="entry name" value="Porins"/>
    <property type="match status" value="1"/>
</dbReference>
<keyword evidence="9 10" id="KW-0998">Cell outer membrane</keyword>
<feature type="region of interest" description="Disordered" evidence="12">
    <location>
        <begin position="138"/>
        <end position="157"/>
    </location>
</feature>
<evidence type="ECO:0000256" key="10">
    <source>
        <dbReference type="PROSITE-ProRule" id="PRU01360"/>
    </source>
</evidence>
<keyword evidence="8 10" id="KW-0472">Membrane</keyword>
<keyword evidence="6" id="KW-0732">Signal</keyword>
<organism evidence="14 15">
    <name type="scientific">Sphingobium vermicomposti</name>
    <dbReference type="NCBI Taxonomy" id="529005"/>
    <lineage>
        <taxon>Bacteria</taxon>
        <taxon>Pseudomonadati</taxon>
        <taxon>Pseudomonadota</taxon>
        <taxon>Alphaproteobacteria</taxon>
        <taxon>Sphingomonadales</taxon>
        <taxon>Sphingomonadaceae</taxon>
        <taxon>Sphingobium</taxon>
    </lineage>
</organism>
<keyword evidence="14" id="KW-0675">Receptor</keyword>
<dbReference type="Gene3D" id="3.55.50.30">
    <property type="match status" value="1"/>
</dbReference>
<dbReference type="PROSITE" id="PS01156">
    <property type="entry name" value="TONB_DEPENDENT_REC_2"/>
    <property type="match status" value="1"/>
</dbReference>
<evidence type="ECO:0000256" key="6">
    <source>
        <dbReference type="ARBA" id="ARBA00022729"/>
    </source>
</evidence>
<keyword evidence="15" id="KW-1185">Reference proteome</keyword>
<name>A0A846M7Z4_9SPHN</name>
<evidence type="ECO:0000313" key="15">
    <source>
        <dbReference type="Proteomes" id="UP000576821"/>
    </source>
</evidence>
<dbReference type="EMBL" id="JAASQR010000004">
    <property type="protein sequence ID" value="NIJ17969.1"/>
    <property type="molecule type" value="Genomic_DNA"/>
</dbReference>
<evidence type="ECO:0000256" key="11">
    <source>
        <dbReference type="PROSITE-ProRule" id="PRU10144"/>
    </source>
</evidence>
<dbReference type="InterPro" id="IPR037066">
    <property type="entry name" value="Plug_dom_sf"/>
</dbReference>
<dbReference type="GO" id="GO:0015344">
    <property type="term" value="F:siderophore uptake transmembrane transporter activity"/>
    <property type="evidence" value="ECO:0007669"/>
    <property type="project" value="TreeGrafter"/>
</dbReference>
<reference evidence="14 15" key="1">
    <citation type="submission" date="2020-03" db="EMBL/GenBank/DDBJ databases">
        <title>Genomic Encyclopedia of Type Strains, Phase IV (KMG-IV): sequencing the most valuable type-strain genomes for metagenomic binning, comparative biology and taxonomic classification.</title>
        <authorList>
            <person name="Goeker M."/>
        </authorList>
    </citation>
    <scope>NUCLEOTIDE SEQUENCE [LARGE SCALE GENOMIC DNA]</scope>
    <source>
        <strain evidence="14 15">DSM 21299</strain>
    </source>
</reference>
<evidence type="ECO:0000256" key="8">
    <source>
        <dbReference type="ARBA" id="ARBA00023136"/>
    </source>
</evidence>
<dbReference type="PANTHER" id="PTHR30069">
    <property type="entry name" value="TONB-DEPENDENT OUTER MEMBRANE RECEPTOR"/>
    <property type="match status" value="1"/>
</dbReference>
<comment type="subcellular location">
    <subcellularLocation>
        <location evidence="1 10">Cell outer membrane</location>
        <topology evidence="1 10">Multi-pass membrane protein</topology>
    </subcellularLocation>
</comment>
<dbReference type="InterPro" id="IPR036942">
    <property type="entry name" value="Beta-barrel_TonB_sf"/>
</dbReference>
<evidence type="ECO:0000256" key="7">
    <source>
        <dbReference type="ARBA" id="ARBA00023077"/>
    </source>
</evidence>
<dbReference type="InterPro" id="IPR012910">
    <property type="entry name" value="Plug_dom"/>
</dbReference>
<dbReference type="GO" id="GO:0009279">
    <property type="term" value="C:cell outer membrane"/>
    <property type="evidence" value="ECO:0007669"/>
    <property type="project" value="UniProtKB-SubCell"/>
</dbReference>
<gene>
    <name evidence="14" type="ORF">FHS54_002969</name>
</gene>
<evidence type="ECO:0000256" key="5">
    <source>
        <dbReference type="ARBA" id="ARBA00022692"/>
    </source>
</evidence>
<keyword evidence="4 10" id="KW-1134">Transmembrane beta strand</keyword>
<dbReference type="InterPro" id="IPR011662">
    <property type="entry name" value="Secretin/TonB_short_N"/>
</dbReference>
<dbReference type="PANTHER" id="PTHR30069:SF41">
    <property type="entry name" value="HEME_HEMOPEXIN UTILIZATION PROTEIN C"/>
    <property type="match status" value="1"/>
</dbReference>
<dbReference type="Proteomes" id="UP000576821">
    <property type="component" value="Unassembled WGS sequence"/>
</dbReference>
<sequence length="1047" mass="114327">MKSGVENKKAGRGGAMAGMLLASVAGSVLAFPSMGLAQAEASQAVHSFNIPAQPLDAALVDFGQQAGLQVSIDAAELAGRTSEGVSGKMASRDALARLLAPSRLAYRIEGNVVSLEPRARSVADGSVQLGPLRVEGQQSGSIAAAQQTGAERDARKKDAVYDQDISSTYAGKEEIERYKGVNTADVLKGMVNVFSGDARNGGALDPSIRGIQGPGRVPVVIDGTEQALTVWRGYNGASNRSYIDPSLISGLQVLKGPVSTRGVNGSTGGAIVINTLDASDILQPGRNFGIELKLEGGNNSTNPRLPTLLTGQDYRTIPGFVCPGIGASPTYAYCDPSLRVALRTPDDNEDFSAGDRAIRLAIAGRVGDFDLFGAYAFRERGNYFSGKTAPGYYSQEDLPLNSHTFVRKLALNYEPGNEVPNTSSELESFLFKSTWRIADDQALQIGFRDSKSTFGDILPSRIFTVGGPTFGNVQWPLSKVHAQAYNAEYKWQPDSRWIDFRATAWATDTVSDTYSSGGFPNAAADPRFGGDPTIVNTAISNSDNDRYGFTASNQFNLSSKLSFLLEGNWGHERLRSRDEYSTAAANGWRQLPRAGRREEYRIDLSGEWRPTSFLKLNAGLAYSGYWAEDDFLPEYLRRQREAGATTGRSVINSWQTSYQTAQFGLAAWEAHQRGFYSSLGLDDETITALIAPDLAFFAANPDEVPAVITDHTGPSWTADAEGRFRRADNICLNGTAANVPGYFAGSCAIIPNQTFVEPEARRKSGHGWVPTISATAYISSTSRAYVRYAQAYRFPSMFESTIGFSASINPVRDLKPERIRSWEAAWVQDLRPLFRLGEGQHADLKLTWFHNTTRDVIERSTGLMFSNVDKQVVAGFELQARYDNGSFFTDLSASHMTTNKVCDESVAVLMDPVRGRVPDCVKYGFLTGFLLTQATPESTVNWTVGGRFLDRRLEVGGRFTWYAGYDNPQLAEFTNPDDCVGGCFLNIPYVWGEIVTLDAYAKFRINERFNAELTALNLNNRYYLDPLSRSMLPAPGRTVRLSLTGKF</sequence>
<dbReference type="SMART" id="SM00965">
    <property type="entry name" value="STN"/>
    <property type="match status" value="1"/>
</dbReference>
<dbReference type="Gene3D" id="2.40.170.20">
    <property type="entry name" value="TonB-dependent receptor, beta-barrel domain"/>
    <property type="match status" value="2"/>
</dbReference>
<evidence type="ECO:0000256" key="9">
    <source>
        <dbReference type="ARBA" id="ARBA00023237"/>
    </source>
</evidence>
<dbReference type="Pfam" id="PF07715">
    <property type="entry name" value="Plug"/>
    <property type="match status" value="1"/>
</dbReference>
<dbReference type="PROSITE" id="PS52016">
    <property type="entry name" value="TONB_DEPENDENT_REC_3"/>
    <property type="match status" value="1"/>
</dbReference>
<dbReference type="Gene3D" id="2.170.130.10">
    <property type="entry name" value="TonB-dependent receptor, plug domain"/>
    <property type="match status" value="1"/>
</dbReference>
<dbReference type="GO" id="GO:0044718">
    <property type="term" value="P:siderophore transmembrane transport"/>
    <property type="evidence" value="ECO:0007669"/>
    <property type="project" value="TreeGrafter"/>
</dbReference>
<keyword evidence="3 10" id="KW-0813">Transport</keyword>
<evidence type="ECO:0000256" key="3">
    <source>
        <dbReference type="ARBA" id="ARBA00022448"/>
    </source>
</evidence>
<feature type="compositionally biased region" description="Low complexity" evidence="12">
    <location>
        <begin position="138"/>
        <end position="149"/>
    </location>
</feature>
<evidence type="ECO:0000256" key="1">
    <source>
        <dbReference type="ARBA" id="ARBA00004571"/>
    </source>
</evidence>
<comment type="caution">
    <text evidence="14">The sequence shown here is derived from an EMBL/GenBank/DDBJ whole genome shotgun (WGS) entry which is preliminary data.</text>
</comment>
<keyword evidence="7" id="KW-0798">TonB box</keyword>
<dbReference type="RefSeq" id="WP_341785979.1">
    <property type="nucleotide sequence ID" value="NZ_JAASQR010000004.1"/>
</dbReference>
<evidence type="ECO:0000256" key="12">
    <source>
        <dbReference type="SAM" id="MobiDB-lite"/>
    </source>
</evidence>
<feature type="short sequence motif" description="TonB C-terminal box" evidence="11">
    <location>
        <begin position="1030"/>
        <end position="1047"/>
    </location>
</feature>
<proteinExistence type="inferred from homology"/>
<evidence type="ECO:0000313" key="14">
    <source>
        <dbReference type="EMBL" id="NIJ17969.1"/>
    </source>
</evidence>
<dbReference type="InterPro" id="IPR010917">
    <property type="entry name" value="TonB_rcpt_CS"/>
</dbReference>
<comment type="similarity">
    <text evidence="2 10">Belongs to the TonB-dependent receptor family.</text>
</comment>
<feature type="domain" description="Secretin/TonB short N-terminal" evidence="13">
    <location>
        <begin position="68"/>
        <end position="118"/>
    </location>
</feature>
<dbReference type="AlphaFoldDB" id="A0A846M7Z4"/>
<accession>A0A846M7Z4</accession>
<evidence type="ECO:0000256" key="2">
    <source>
        <dbReference type="ARBA" id="ARBA00009810"/>
    </source>
</evidence>
<keyword evidence="5 10" id="KW-0812">Transmembrane</keyword>
<protein>
    <submittedName>
        <fullName evidence="14">Hemoglobin/transferrin/lactoferrin receptor protein</fullName>
    </submittedName>
</protein>
<evidence type="ECO:0000256" key="4">
    <source>
        <dbReference type="ARBA" id="ARBA00022452"/>
    </source>
</evidence>